<feature type="binding site" evidence="8">
    <location>
        <position position="94"/>
    </location>
    <ligand>
        <name>[4Fe-4S] cluster</name>
        <dbReference type="ChEBI" id="CHEBI:49883"/>
        <label>1</label>
    </ligand>
</feature>
<dbReference type="Pfam" id="PF04055">
    <property type="entry name" value="Radical_SAM"/>
    <property type="match status" value="1"/>
</dbReference>
<dbReference type="InterPro" id="IPR012340">
    <property type="entry name" value="NA-bd_OB-fold"/>
</dbReference>
<dbReference type="SFLD" id="SFLDS00029">
    <property type="entry name" value="Radical_SAM"/>
    <property type="match status" value="1"/>
</dbReference>
<keyword evidence="6 8" id="KW-0408">Iron</keyword>
<dbReference type="Gene3D" id="2.40.50.140">
    <property type="entry name" value="Nucleic acid-binding proteins"/>
    <property type="match status" value="1"/>
</dbReference>
<dbReference type="GO" id="GO:0035599">
    <property type="term" value="F:aspartic acid methylthiotransferase activity"/>
    <property type="evidence" value="ECO:0007669"/>
    <property type="project" value="TreeGrafter"/>
</dbReference>
<evidence type="ECO:0000256" key="3">
    <source>
        <dbReference type="ARBA" id="ARBA00022679"/>
    </source>
</evidence>
<dbReference type="GO" id="GO:0051539">
    <property type="term" value="F:4 iron, 4 sulfur cluster binding"/>
    <property type="evidence" value="ECO:0007669"/>
    <property type="project" value="UniProtKB-UniRule"/>
</dbReference>
<dbReference type="GO" id="GO:0005829">
    <property type="term" value="C:cytosol"/>
    <property type="evidence" value="ECO:0007669"/>
    <property type="project" value="TreeGrafter"/>
</dbReference>
<dbReference type="SFLD" id="SFLDF00274">
    <property type="entry name" value="ribosomal_protein_S12_methylth"/>
    <property type="match status" value="1"/>
</dbReference>
<dbReference type="InterPro" id="IPR013848">
    <property type="entry name" value="Methylthiotransferase_N"/>
</dbReference>
<dbReference type="SMART" id="SM00729">
    <property type="entry name" value="Elp3"/>
    <property type="match status" value="1"/>
</dbReference>
<dbReference type="KEGG" id="bmei:Spa11_15990"/>
<dbReference type="Gene3D" id="3.40.50.12160">
    <property type="entry name" value="Methylthiotransferase, N-terminal domain"/>
    <property type="match status" value="1"/>
</dbReference>
<feature type="binding site" evidence="8">
    <location>
        <position position="164"/>
    </location>
    <ligand>
        <name>[4Fe-4S] cluster</name>
        <dbReference type="ChEBI" id="CHEBI:49883"/>
        <label>1</label>
    </ligand>
</feature>
<dbReference type="FunFam" id="3.80.30.20:FF:000001">
    <property type="entry name" value="tRNA-2-methylthio-N(6)-dimethylallyladenosine synthase 2"/>
    <property type="match status" value="1"/>
</dbReference>
<dbReference type="GO" id="GO:0006400">
    <property type="term" value="P:tRNA modification"/>
    <property type="evidence" value="ECO:0007669"/>
    <property type="project" value="InterPro"/>
</dbReference>
<keyword evidence="1 8" id="KW-0004">4Fe-4S</keyword>
<evidence type="ECO:0000313" key="11">
    <source>
        <dbReference type="EMBL" id="QDV73403.1"/>
    </source>
</evidence>
<sequence length="530" mass="59198">MTNLSEGSDRVRQGRHSCFVIRHLGVHLCHFAGNCPLLQPLNRLPGVCLARHNKGLPPSLAPPSRVPPLPTNFTNDIRQADQAKGRYAFISLGCPKNTVDSERMLGLLQLDGYELVADPEGADFAIVNTCGFIEAARNESFASIDEMIELKKAGKLRGVIVSGCLAERQKELLLEHRPEIDHLVGVFGRDEVTKVADRLLGGLEEQRLVFKPAPARPLHDDQRLRITPGHFAYLKISEGCDRLCTFCAIPKMRGKHATKPIEEVIAEAKQLAADGVRELVVVAQDTTYYGMDLYGEPRLAELIHKLDEVEGLEWVRLMYLYPMYFSDDVIDAIAQSKKVVPYIDMPLQHASDAMLKRMQRRVASGPTRELVQKLRDRIPNLVLRTTFITGFPGETDADFAELCDFVEEFRFERLGVFTYSLEPDTPAARLPNHLPEEIKEQRRDELMAIQQRLAFEWADAQVGKQMEVLIDSPVPGERAAWIGRTAADAPDVDCVAYVTGEGLQPGDIVPCEVVARNDYDLVTVAVGEPR</sequence>
<evidence type="ECO:0000256" key="6">
    <source>
        <dbReference type="ARBA" id="ARBA00023004"/>
    </source>
</evidence>
<evidence type="ECO:0000259" key="10">
    <source>
        <dbReference type="PROSITE" id="PS51918"/>
    </source>
</evidence>
<evidence type="ECO:0000259" key="9">
    <source>
        <dbReference type="PROSITE" id="PS51449"/>
    </source>
</evidence>
<keyword evidence="2 8" id="KW-0963">Cytoplasm</keyword>
<dbReference type="Pfam" id="PF18693">
    <property type="entry name" value="TRAM_2"/>
    <property type="match status" value="1"/>
</dbReference>
<dbReference type="PROSITE" id="PS51449">
    <property type="entry name" value="MTTASE_N"/>
    <property type="match status" value="1"/>
</dbReference>
<dbReference type="EC" id="2.8.4.4" evidence="8"/>
<keyword evidence="3 8" id="KW-0808">Transferase</keyword>
<dbReference type="GO" id="GO:0046872">
    <property type="term" value="F:metal ion binding"/>
    <property type="evidence" value="ECO:0007669"/>
    <property type="project" value="UniProtKB-KW"/>
</dbReference>
<dbReference type="InterPro" id="IPR006638">
    <property type="entry name" value="Elp3/MiaA/NifB-like_rSAM"/>
</dbReference>
<dbReference type="NCBIfam" id="TIGR00089">
    <property type="entry name" value="MiaB/RimO family radical SAM methylthiotransferase"/>
    <property type="match status" value="1"/>
</dbReference>
<evidence type="ECO:0000256" key="4">
    <source>
        <dbReference type="ARBA" id="ARBA00022691"/>
    </source>
</evidence>
<feature type="domain" description="Radical SAM core" evidence="10">
    <location>
        <begin position="226"/>
        <end position="456"/>
    </location>
</feature>
<reference evidence="11 12" key="1">
    <citation type="submission" date="2019-02" db="EMBL/GenBank/DDBJ databases">
        <title>Deep-cultivation of Planctomycetes and their phenomic and genomic characterization uncovers novel biology.</title>
        <authorList>
            <person name="Wiegand S."/>
            <person name="Jogler M."/>
            <person name="Boedeker C."/>
            <person name="Pinto D."/>
            <person name="Vollmers J."/>
            <person name="Rivas-Marin E."/>
            <person name="Kohn T."/>
            <person name="Peeters S.H."/>
            <person name="Heuer A."/>
            <person name="Rast P."/>
            <person name="Oberbeckmann S."/>
            <person name="Bunk B."/>
            <person name="Jeske O."/>
            <person name="Meyerdierks A."/>
            <person name="Storesund J.E."/>
            <person name="Kallscheuer N."/>
            <person name="Luecker S."/>
            <person name="Lage O.M."/>
            <person name="Pohl T."/>
            <person name="Merkel B.J."/>
            <person name="Hornburger P."/>
            <person name="Mueller R.-W."/>
            <person name="Bruemmer F."/>
            <person name="Labrenz M."/>
            <person name="Spormann A.M."/>
            <person name="Op den Camp H."/>
            <person name="Overmann J."/>
            <person name="Amann R."/>
            <person name="Jetten M.S.M."/>
            <person name="Mascher T."/>
            <person name="Medema M.H."/>
            <person name="Devos D.P."/>
            <person name="Kaster A.-K."/>
            <person name="Ovreas L."/>
            <person name="Rohde M."/>
            <person name="Galperin M.Y."/>
            <person name="Jogler C."/>
        </authorList>
    </citation>
    <scope>NUCLEOTIDE SEQUENCE [LARGE SCALE GENOMIC DNA]</scope>
    <source>
        <strain evidence="11 12">Spa11</strain>
    </source>
</reference>
<keyword evidence="11" id="KW-0689">Ribosomal protein</keyword>
<evidence type="ECO:0000313" key="12">
    <source>
        <dbReference type="Proteomes" id="UP000316426"/>
    </source>
</evidence>
<dbReference type="PANTHER" id="PTHR43837">
    <property type="entry name" value="RIBOSOMAL PROTEIN S12 METHYLTHIOTRANSFERASE RIMO"/>
    <property type="match status" value="1"/>
</dbReference>
<keyword evidence="12" id="KW-1185">Reference proteome</keyword>
<protein>
    <recommendedName>
        <fullName evidence="8">Ribosomal protein uS12 methylthiotransferase RimO</fullName>
        <shortName evidence="8">uS12 MTTase</shortName>
        <shortName evidence="8">uS12 methylthiotransferase</shortName>
        <ecNumber evidence="8">2.8.4.4</ecNumber>
    </recommendedName>
    <alternativeName>
        <fullName evidence="8">Ribosomal protein uS12 (aspartate-C(3))-methylthiotransferase</fullName>
    </alternativeName>
    <alternativeName>
        <fullName evidence="8">Ribosome maturation factor RimO</fullName>
    </alternativeName>
</protein>
<keyword evidence="5 8" id="KW-0479">Metal-binding</keyword>
<evidence type="ECO:0000256" key="7">
    <source>
        <dbReference type="ARBA" id="ARBA00023014"/>
    </source>
</evidence>
<comment type="subcellular location">
    <subcellularLocation>
        <location evidence="8">Cytoplasm</location>
    </subcellularLocation>
</comment>
<feature type="binding site" evidence="8">
    <location>
        <position position="244"/>
    </location>
    <ligand>
        <name>[4Fe-4S] cluster</name>
        <dbReference type="ChEBI" id="CHEBI:49883"/>
        <label>2</label>
        <note>4Fe-4S-S-AdoMet</note>
    </ligand>
</feature>
<evidence type="ECO:0000256" key="5">
    <source>
        <dbReference type="ARBA" id="ARBA00022723"/>
    </source>
</evidence>
<dbReference type="InterPro" id="IPR002792">
    <property type="entry name" value="TRAM_dom"/>
</dbReference>
<dbReference type="CDD" id="cd01335">
    <property type="entry name" value="Radical_SAM"/>
    <property type="match status" value="1"/>
</dbReference>
<dbReference type="Gene3D" id="3.80.30.20">
    <property type="entry name" value="tm_1862 like domain"/>
    <property type="match status" value="1"/>
</dbReference>
<feature type="binding site" evidence="8">
    <location>
        <position position="240"/>
    </location>
    <ligand>
        <name>[4Fe-4S] cluster</name>
        <dbReference type="ChEBI" id="CHEBI:49883"/>
        <label>2</label>
        <note>4Fe-4S-S-AdoMet</note>
    </ligand>
</feature>
<dbReference type="EMBL" id="CP036349">
    <property type="protein sequence ID" value="QDV73403.1"/>
    <property type="molecule type" value="Genomic_DNA"/>
</dbReference>
<keyword evidence="11" id="KW-0687">Ribonucleoprotein</keyword>
<feature type="domain" description="MTTase N-terminal" evidence="9">
    <location>
        <begin position="85"/>
        <end position="201"/>
    </location>
</feature>
<keyword evidence="7 8" id="KW-0411">Iron-sulfur</keyword>
<proteinExistence type="inferred from homology"/>
<organism evidence="11 12">
    <name type="scientific">Botrimarina mediterranea</name>
    <dbReference type="NCBI Taxonomy" id="2528022"/>
    <lineage>
        <taxon>Bacteria</taxon>
        <taxon>Pseudomonadati</taxon>
        <taxon>Planctomycetota</taxon>
        <taxon>Planctomycetia</taxon>
        <taxon>Pirellulales</taxon>
        <taxon>Lacipirellulaceae</taxon>
        <taxon>Botrimarina</taxon>
    </lineage>
</organism>
<dbReference type="Pfam" id="PF00919">
    <property type="entry name" value="UPF0004"/>
    <property type="match status" value="1"/>
</dbReference>
<comment type="cofactor">
    <cofactor evidence="8">
        <name>[4Fe-4S] cluster</name>
        <dbReference type="ChEBI" id="CHEBI:49883"/>
    </cofactor>
    <text evidence="8">Binds 2 [4Fe-4S] clusters. One cluster is coordinated with 3 cysteines and an exchangeable S-adenosyl-L-methionine.</text>
</comment>
<dbReference type="InterPro" id="IPR005839">
    <property type="entry name" value="Methylthiotransferase"/>
</dbReference>
<dbReference type="SFLD" id="SFLDG01061">
    <property type="entry name" value="methylthiotransferase"/>
    <property type="match status" value="1"/>
</dbReference>
<feature type="binding site" evidence="8">
    <location>
        <position position="247"/>
    </location>
    <ligand>
        <name>[4Fe-4S] cluster</name>
        <dbReference type="ChEBI" id="CHEBI:49883"/>
        <label>2</label>
        <note>4Fe-4S-S-AdoMet</note>
    </ligand>
</feature>
<gene>
    <name evidence="8 11" type="primary">rimO</name>
    <name evidence="11" type="ORF">Spa11_15990</name>
</gene>
<dbReference type="InterPro" id="IPR007197">
    <property type="entry name" value="rSAM"/>
</dbReference>
<dbReference type="SFLD" id="SFLDG01082">
    <property type="entry name" value="B12-binding_domain_containing"/>
    <property type="match status" value="1"/>
</dbReference>
<name>A0A518K6H4_9BACT</name>
<dbReference type="GO" id="GO:0103039">
    <property type="term" value="F:protein methylthiotransferase activity"/>
    <property type="evidence" value="ECO:0007669"/>
    <property type="project" value="UniProtKB-EC"/>
</dbReference>
<evidence type="ECO:0000256" key="2">
    <source>
        <dbReference type="ARBA" id="ARBA00022490"/>
    </source>
</evidence>
<dbReference type="NCBIfam" id="TIGR01125">
    <property type="entry name" value="30S ribosomal protein S12 methylthiotransferase RimO"/>
    <property type="match status" value="1"/>
</dbReference>
<comment type="function">
    <text evidence="8">Catalyzes the methylthiolation of an aspartic acid residue of ribosomal protein uS12.</text>
</comment>
<dbReference type="InterPro" id="IPR020612">
    <property type="entry name" value="Methylthiotransferase_CS"/>
</dbReference>
<dbReference type="PROSITE" id="PS51918">
    <property type="entry name" value="RADICAL_SAM"/>
    <property type="match status" value="1"/>
</dbReference>
<dbReference type="HAMAP" id="MF_01865">
    <property type="entry name" value="MTTase_RimO"/>
    <property type="match status" value="1"/>
</dbReference>
<feature type="binding site" evidence="8">
    <location>
        <position position="130"/>
    </location>
    <ligand>
        <name>[4Fe-4S] cluster</name>
        <dbReference type="ChEBI" id="CHEBI:49883"/>
        <label>1</label>
    </ligand>
</feature>
<dbReference type="InterPro" id="IPR005840">
    <property type="entry name" value="Ribosomal_uS12_MeSTrfase_RimO"/>
</dbReference>
<dbReference type="PROSITE" id="PS01278">
    <property type="entry name" value="MTTASE_RADICAL"/>
    <property type="match status" value="1"/>
</dbReference>
<keyword evidence="4 8" id="KW-0949">S-adenosyl-L-methionine</keyword>
<dbReference type="InterPro" id="IPR058240">
    <property type="entry name" value="rSAM_sf"/>
</dbReference>
<dbReference type="InterPro" id="IPR038135">
    <property type="entry name" value="Methylthiotransferase_N_sf"/>
</dbReference>
<comment type="similarity">
    <text evidence="8">Belongs to the methylthiotransferase family. RimO subfamily.</text>
</comment>
<dbReference type="PANTHER" id="PTHR43837:SF1">
    <property type="entry name" value="RIBOSOMAL PROTEIN US12 METHYLTHIOTRANSFERASE RIMO"/>
    <property type="match status" value="1"/>
</dbReference>
<dbReference type="Proteomes" id="UP000316426">
    <property type="component" value="Chromosome"/>
</dbReference>
<dbReference type="InterPro" id="IPR023404">
    <property type="entry name" value="rSAM_horseshoe"/>
</dbReference>
<dbReference type="AlphaFoldDB" id="A0A518K6H4"/>
<dbReference type="SUPFAM" id="SSF102114">
    <property type="entry name" value="Radical SAM enzymes"/>
    <property type="match status" value="1"/>
</dbReference>
<comment type="catalytic activity">
    <reaction evidence="8">
        <text>L-aspartate(89)-[ribosomal protein uS12]-hydrogen + (sulfur carrier)-SH + AH2 + 2 S-adenosyl-L-methionine = 3-methylsulfanyl-L-aspartate(89)-[ribosomal protein uS12]-hydrogen + (sulfur carrier)-H + 5'-deoxyadenosine + L-methionine + A + S-adenosyl-L-homocysteine + 2 H(+)</text>
        <dbReference type="Rhea" id="RHEA:37087"/>
        <dbReference type="Rhea" id="RHEA-COMP:10460"/>
        <dbReference type="Rhea" id="RHEA-COMP:10461"/>
        <dbReference type="Rhea" id="RHEA-COMP:14737"/>
        <dbReference type="Rhea" id="RHEA-COMP:14739"/>
        <dbReference type="ChEBI" id="CHEBI:13193"/>
        <dbReference type="ChEBI" id="CHEBI:15378"/>
        <dbReference type="ChEBI" id="CHEBI:17319"/>
        <dbReference type="ChEBI" id="CHEBI:17499"/>
        <dbReference type="ChEBI" id="CHEBI:29917"/>
        <dbReference type="ChEBI" id="CHEBI:29961"/>
        <dbReference type="ChEBI" id="CHEBI:57844"/>
        <dbReference type="ChEBI" id="CHEBI:57856"/>
        <dbReference type="ChEBI" id="CHEBI:59789"/>
        <dbReference type="ChEBI" id="CHEBI:64428"/>
        <dbReference type="ChEBI" id="CHEBI:73599"/>
        <dbReference type="EC" id="2.8.4.4"/>
    </reaction>
</comment>
<accession>A0A518K6H4</accession>
<evidence type="ECO:0000256" key="8">
    <source>
        <dbReference type="HAMAP-Rule" id="MF_01865"/>
    </source>
</evidence>
<evidence type="ECO:0000256" key="1">
    <source>
        <dbReference type="ARBA" id="ARBA00022485"/>
    </source>
</evidence>
<dbReference type="GO" id="GO:0005840">
    <property type="term" value="C:ribosome"/>
    <property type="evidence" value="ECO:0007669"/>
    <property type="project" value="UniProtKB-KW"/>
</dbReference>